<evidence type="ECO:0000313" key="2">
    <source>
        <dbReference type="Proteomes" id="UP001056610"/>
    </source>
</evidence>
<keyword evidence="2" id="KW-1185">Reference proteome</keyword>
<protein>
    <submittedName>
        <fullName evidence="1">Uncharacterized protein</fullName>
    </submittedName>
</protein>
<accession>A0ABY4QGI4</accession>
<evidence type="ECO:0000313" key="1">
    <source>
        <dbReference type="EMBL" id="UQX09604.1"/>
    </source>
</evidence>
<sequence>MALFYSDGGPGPAMNLVRIDAPPGGEFRAWVTAPAQTWSPQGGWTPFPHAQADIMYLGEYFLVDASEVPKIQQGMSDWLEAHR</sequence>
<organism evidence="1 2">
    <name type="scientific">Candidatus Mycobacterium methanotrophicum</name>
    <dbReference type="NCBI Taxonomy" id="2943498"/>
    <lineage>
        <taxon>Bacteria</taxon>
        <taxon>Bacillati</taxon>
        <taxon>Actinomycetota</taxon>
        <taxon>Actinomycetes</taxon>
        <taxon>Mycobacteriales</taxon>
        <taxon>Mycobacteriaceae</taxon>
        <taxon>Mycobacterium</taxon>
    </lineage>
</organism>
<gene>
    <name evidence="1" type="ORF">M5I08_14685</name>
</gene>
<name>A0ABY4QGI4_9MYCO</name>
<dbReference type="EMBL" id="CP097320">
    <property type="protein sequence ID" value="UQX09604.1"/>
    <property type="molecule type" value="Genomic_DNA"/>
</dbReference>
<dbReference type="Proteomes" id="UP001056610">
    <property type="component" value="Chromosome"/>
</dbReference>
<reference evidence="1" key="1">
    <citation type="submission" date="2022-05" db="EMBL/GenBank/DDBJ databases">
        <title>A methanotrophic Mycobacterium dominates a cave microbial ecosystem.</title>
        <authorList>
            <person name="Van Spanning R.J.M."/>
            <person name="Guan Q."/>
            <person name="Melkonian C."/>
            <person name="Gallant J."/>
            <person name="Polerecky L."/>
            <person name="Flot J.-F."/>
            <person name="Brandt B.W."/>
            <person name="Braster M."/>
            <person name="Iturbe Espinoza P."/>
            <person name="Aerts J."/>
            <person name="Meima-Franke M."/>
            <person name="Piersma S.R."/>
            <person name="Bunduc C."/>
            <person name="Ummels R."/>
            <person name="Pain A."/>
            <person name="Fleming E.J."/>
            <person name="van der Wel N."/>
            <person name="Gherman V.D."/>
            <person name="Sarbu S.M."/>
            <person name="Bodelier P.L.E."/>
            <person name="Bitter W."/>
        </authorList>
    </citation>
    <scope>NUCLEOTIDE SEQUENCE</scope>
    <source>
        <strain evidence="1">Sulfur Cave</strain>
    </source>
</reference>
<proteinExistence type="predicted"/>
<dbReference type="RefSeq" id="WP_219067109.1">
    <property type="nucleotide sequence ID" value="NZ_CAJUXY010000015.1"/>
</dbReference>